<evidence type="ECO:0000313" key="2">
    <source>
        <dbReference type="Proteomes" id="UP001151760"/>
    </source>
</evidence>
<protein>
    <submittedName>
        <fullName evidence="1">Uncharacterized protein</fullName>
    </submittedName>
</protein>
<comment type="caution">
    <text evidence="1">The sequence shown here is derived from an EMBL/GenBank/DDBJ whole genome shotgun (WGS) entry which is preliminary data.</text>
</comment>
<dbReference type="Proteomes" id="UP001151760">
    <property type="component" value="Unassembled WGS sequence"/>
</dbReference>
<reference evidence="1" key="2">
    <citation type="submission" date="2022-01" db="EMBL/GenBank/DDBJ databases">
        <authorList>
            <person name="Yamashiro T."/>
            <person name="Shiraishi A."/>
            <person name="Satake H."/>
            <person name="Nakayama K."/>
        </authorList>
    </citation>
    <scope>NUCLEOTIDE SEQUENCE</scope>
</reference>
<dbReference type="EMBL" id="BQNB010020160">
    <property type="protein sequence ID" value="GJT92970.1"/>
    <property type="molecule type" value="Genomic_DNA"/>
</dbReference>
<accession>A0ABQ5I044</accession>
<keyword evidence="2" id="KW-1185">Reference proteome</keyword>
<evidence type="ECO:0000313" key="1">
    <source>
        <dbReference type="EMBL" id="GJT92970.1"/>
    </source>
</evidence>
<organism evidence="1 2">
    <name type="scientific">Tanacetum coccineum</name>
    <dbReference type="NCBI Taxonomy" id="301880"/>
    <lineage>
        <taxon>Eukaryota</taxon>
        <taxon>Viridiplantae</taxon>
        <taxon>Streptophyta</taxon>
        <taxon>Embryophyta</taxon>
        <taxon>Tracheophyta</taxon>
        <taxon>Spermatophyta</taxon>
        <taxon>Magnoliopsida</taxon>
        <taxon>eudicotyledons</taxon>
        <taxon>Gunneridae</taxon>
        <taxon>Pentapetalae</taxon>
        <taxon>asterids</taxon>
        <taxon>campanulids</taxon>
        <taxon>Asterales</taxon>
        <taxon>Asteraceae</taxon>
        <taxon>Asteroideae</taxon>
        <taxon>Anthemideae</taxon>
        <taxon>Anthemidinae</taxon>
        <taxon>Tanacetum</taxon>
    </lineage>
</organism>
<proteinExistence type="predicted"/>
<sequence length="145" mass="15963">MHTVRGDGIAGIKRHRRDLYGDGVRNLATTSRRGGLKEDLESVVTTWLVKLPVMLDIARGSILEAWLRACCLFIITSKSMGVSCSNLLGLKDFLKLLLLSTARVKLVLLVKNEENILSTYYCLCSVSAADYKVTTAEKITTAEKG</sequence>
<name>A0ABQ5I044_9ASTR</name>
<gene>
    <name evidence="1" type="ORF">Tco_1081815</name>
</gene>
<reference evidence="1" key="1">
    <citation type="journal article" date="2022" name="Int. J. Mol. Sci.">
        <title>Draft Genome of Tanacetum Coccineum: Genomic Comparison of Closely Related Tanacetum-Family Plants.</title>
        <authorList>
            <person name="Yamashiro T."/>
            <person name="Shiraishi A."/>
            <person name="Nakayama K."/>
            <person name="Satake H."/>
        </authorList>
    </citation>
    <scope>NUCLEOTIDE SEQUENCE</scope>
</reference>